<reference evidence="1" key="1">
    <citation type="submission" date="2020-05" db="EMBL/GenBank/DDBJ databases">
        <authorList>
            <person name="Chiriac C."/>
            <person name="Salcher M."/>
            <person name="Ghai R."/>
            <person name="Kavagutti S V."/>
        </authorList>
    </citation>
    <scope>NUCLEOTIDE SEQUENCE</scope>
</reference>
<dbReference type="EMBL" id="CAEZXE010000119">
    <property type="protein sequence ID" value="CAB4685268.1"/>
    <property type="molecule type" value="Genomic_DNA"/>
</dbReference>
<sequence length="87" mass="9895">MQILRAKLAERQREERMAELSNIRGEQRSVGFGSQIRSYVTQPYQMVKDLRSGYEVGNVDGVFDGDLDGFMEAYLQWERSGADTAGE</sequence>
<dbReference type="InterPro" id="IPR045853">
    <property type="entry name" value="Pep_chain_release_fac_I_sf"/>
</dbReference>
<evidence type="ECO:0000313" key="1">
    <source>
        <dbReference type="EMBL" id="CAB4685268.1"/>
    </source>
</evidence>
<dbReference type="Gene3D" id="3.30.70.1660">
    <property type="match status" value="1"/>
</dbReference>
<name>A0A6J6NJZ8_9ZZZZ</name>
<protein>
    <submittedName>
        <fullName evidence="1">Unannotated protein</fullName>
    </submittedName>
</protein>
<organism evidence="1">
    <name type="scientific">freshwater metagenome</name>
    <dbReference type="NCBI Taxonomy" id="449393"/>
    <lineage>
        <taxon>unclassified sequences</taxon>
        <taxon>metagenomes</taxon>
        <taxon>ecological metagenomes</taxon>
    </lineage>
</organism>
<dbReference type="AlphaFoldDB" id="A0A6J6NJZ8"/>
<dbReference type="PANTHER" id="PTHR43116:SF3">
    <property type="entry name" value="CLASS I PEPTIDE CHAIN RELEASE FACTOR"/>
    <property type="match status" value="1"/>
</dbReference>
<accession>A0A6J6NJZ8</accession>
<gene>
    <name evidence="1" type="ORF">UFOPK2350_01280</name>
</gene>
<dbReference type="SUPFAM" id="SSF75620">
    <property type="entry name" value="Release factor"/>
    <property type="match status" value="1"/>
</dbReference>
<dbReference type="PANTHER" id="PTHR43116">
    <property type="entry name" value="PEPTIDE CHAIN RELEASE FACTOR 2"/>
    <property type="match status" value="1"/>
</dbReference>
<proteinExistence type="predicted"/>